<dbReference type="AlphaFoldDB" id="A0A2K9P4X0"/>
<dbReference type="Gene3D" id="2.60.120.200">
    <property type="match status" value="1"/>
</dbReference>
<dbReference type="InterPro" id="IPR012334">
    <property type="entry name" value="Pectin_lyas_fold"/>
</dbReference>
<keyword evidence="1" id="KW-0479">Metal-binding</keyword>
<keyword evidence="2" id="KW-0325">Glycoprotein</keyword>
<dbReference type="Proteomes" id="UP000235589">
    <property type="component" value="Chromosome"/>
</dbReference>
<evidence type="ECO:0000256" key="3">
    <source>
        <dbReference type="SAM" id="SignalP"/>
    </source>
</evidence>
<dbReference type="GO" id="GO:0016829">
    <property type="term" value="F:lyase activity"/>
    <property type="evidence" value="ECO:0007669"/>
    <property type="project" value="UniProtKB-KW"/>
</dbReference>
<evidence type="ECO:0000313" key="4">
    <source>
        <dbReference type="EMBL" id="AUO20302.1"/>
    </source>
</evidence>
<dbReference type="SUPFAM" id="SSF51126">
    <property type="entry name" value="Pectin lyase-like"/>
    <property type="match status" value="1"/>
</dbReference>
<dbReference type="RefSeq" id="WP_102366433.1">
    <property type="nucleotide sequence ID" value="NZ_CP020991.1"/>
</dbReference>
<dbReference type="KEGG" id="mpec:B9O19_02160"/>
<evidence type="ECO:0000313" key="5">
    <source>
        <dbReference type="Proteomes" id="UP000235589"/>
    </source>
</evidence>
<dbReference type="PANTHER" id="PTHR42970">
    <property type="entry name" value="PECTATE LYASE C-RELATED"/>
    <property type="match status" value="1"/>
</dbReference>
<feature type="signal peptide" evidence="3">
    <location>
        <begin position="1"/>
        <end position="26"/>
    </location>
</feature>
<proteinExistence type="predicted"/>
<sequence>MKRILSFAVAICMVLSVCFVSVSVFADNAELQGNALPAFPGAEGGGKFTKGARGVLDSGEGKLEVYHVTNLNSEGPGSFTDAISQSGRIVVFDVGGVIDVPSTVYINNDNITILGQTAPGDGITLTGGDLRIGNGVKNVIIRYMRVRPTNKNGQEVDGLGGQWNSDIIIDHCSTSWCVDEGLTLYAGSAESDTYEQGKRLTVQNTITSESMRMSGHFKGAHGYGAIIGGTNATYYRNLFAHHDSRSPRLDRVLQNTDFRNNVVYNWGVTNSAYGGEPTSPHNKVINPSKVNYSNNYYKYGPSTVSGKRYRIYDFAKMAKVIDGVTYKSKFYMTDNYVVGSSTVTNNNWSNDGTNSAADQVEKVDTPFSLGDDLYPDLNITEGNILLGKDVMSNLLPDVGANLPKRDATDARVIADVLNQTGRIINNEEEVGGLSDIESSQRTFEIPADWKAANGMGAGAAEADIVTSGVWAGYTWVEAYVNDWTEQQSAQAPTNPEIVVTSPVIASINSTVDGQTVQKGNWTVIKDTDTLSYKASAKAADGTNITKMELYDDESLIKTYDGVSSIDDSLPLGIGTHYLSCVAHNDKGEKTRSTISIVYVTGTNKPEGWTQKQIGPPAYSGKGIVSYDADTDIYTMGGSGKIGGKSDKLDFMYKEVTGDFDISLKMEDIMANENGAVLGLMLRESLDAGSRMAALVDGWIKYGRNDRIVARTTKNANIATDSENSNSTDNKMGIFMRGKEGEIVSGNILGEHPYDTAENGKYHLPNYLRIQRSGDNLLFSVSDSGTDWKDNARQPYTMKISGLANKLYVGVAIDSQQGQSDASPQAYYSMAKFSNLKLENQSNFDPGATDEPVPTPDAGLTDYPDWNVGQVSAAGTDGDAVQIEYEGKTAVKINSRNIYTALSEVKNSDIVTFNTDMYLSSSDKNGFRIYLENDKAKNYQDSSNSLGGVFAEVLNSSNGSLCVGPAMGAANAVYDFSNEQAGWFNIDITLDYTKESTSDNFITVIIKNAAGEEVVNTSMPAIDGIDSGLKQIRLIARSAQPYFANMAVETKLAGDVIVNGYQKIVDGTGSVNLKNNSNEPKSVQVFVAQYEANGKIIKNAKTKTAVLDGGAEQTITFDGLLQDGAKVFVWDENLNPYCSVFNLTAE</sequence>
<reference evidence="4 5" key="1">
    <citation type="submission" date="2017-04" db="EMBL/GenBank/DDBJ databases">
        <title>Monoglobus pectinilyticus 14 draft genome.</title>
        <authorList>
            <person name="Kim C."/>
            <person name="Rosendale D.I."/>
            <person name="Kelly W.J."/>
            <person name="Tannock G.W."/>
            <person name="Patchett M.L."/>
            <person name="Jordens J.Z."/>
        </authorList>
    </citation>
    <scope>NUCLEOTIDE SEQUENCE [LARGE SCALE GENOMIC DNA]</scope>
    <source>
        <strain evidence="4 5">14</strain>
    </source>
</reference>
<keyword evidence="4" id="KW-0456">Lyase</keyword>
<dbReference type="EMBL" id="CP020991">
    <property type="protein sequence ID" value="AUO20302.1"/>
    <property type="molecule type" value="Genomic_DNA"/>
</dbReference>
<dbReference type="Gene3D" id="2.60.40.10">
    <property type="entry name" value="Immunoglobulins"/>
    <property type="match status" value="1"/>
</dbReference>
<dbReference type="InterPro" id="IPR013783">
    <property type="entry name" value="Ig-like_fold"/>
</dbReference>
<dbReference type="Gene3D" id="2.160.20.10">
    <property type="entry name" value="Single-stranded right-handed beta-helix, Pectin lyase-like"/>
    <property type="match status" value="1"/>
</dbReference>
<name>A0A2K9P4X0_9FIRM</name>
<organism evidence="4 5">
    <name type="scientific">Monoglobus pectinilyticus</name>
    <dbReference type="NCBI Taxonomy" id="1981510"/>
    <lineage>
        <taxon>Bacteria</taxon>
        <taxon>Bacillati</taxon>
        <taxon>Bacillota</taxon>
        <taxon>Clostridia</taxon>
        <taxon>Monoglobales</taxon>
        <taxon>Monoglobaceae</taxon>
        <taxon>Monoglobus</taxon>
    </lineage>
</organism>
<dbReference type="GeneID" id="98063532"/>
<accession>A0A2K9P4X0</accession>
<dbReference type="InterPro" id="IPR011050">
    <property type="entry name" value="Pectin_lyase_fold/virulence"/>
</dbReference>
<evidence type="ECO:0000256" key="1">
    <source>
        <dbReference type="ARBA" id="ARBA00022723"/>
    </source>
</evidence>
<dbReference type="InterPro" id="IPR052063">
    <property type="entry name" value="Polysaccharide_Lyase_1"/>
</dbReference>
<evidence type="ECO:0000256" key="2">
    <source>
        <dbReference type="ARBA" id="ARBA00023180"/>
    </source>
</evidence>
<dbReference type="OrthoDB" id="9804686at2"/>
<protein>
    <submittedName>
        <fullName evidence="4">Pectate lyase family 1</fullName>
    </submittedName>
</protein>
<feature type="chain" id="PRO_5018252444" evidence="3">
    <location>
        <begin position="27"/>
        <end position="1145"/>
    </location>
</feature>
<dbReference type="PANTHER" id="PTHR42970:SF1">
    <property type="entry name" value="PECTATE LYASE C-RELATED"/>
    <property type="match status" value="1"/>
</dbReference>
<keyword evidence="5" id="KW-1185">Reference proteome</keyword>
<keyword evidence="3" id="KW-0732">Signal</keyword>
<gene>
    <name evidence="4" type="ORF">B9O19_02160</name>
</gene>
<dbReference type="GO" id="GO:0046872">
    <property type="term" value="F:metal ion binding"/>
    <property type="evidence" value="ECO:0007669"/>
    <property type="project" value="UniProtKB-KW"/>
</dbReference>